<dbReference type="PANTHER" id="PTHR37957:SF1">
    <property type="entry name" value="PHYTASE-LIKE DOMAIN-CONTAINING PROTEIN"/>
    <property type="match status" value="1"/>
</dbReference>
<feature type="domain" description="Phytase-like" evidence="2">
    <location>
        <begin position="74"/>
        <end position="386"/>
    </location>
</feature>
<keyword evidence="1" id="KW-0732">Signal</keyword>
<dbReference type="AlphaFoldDB" id="A0A833C9Q0"/>
<dbReference type="Pfam" id="PF13449">
    <property type="entry name" value="Phytase-like"/>
    <property type="match status" value="1"/>
</dbReference>
<dbReference type="InterPro" id="IPR027372">
    <property type="entry name" value="Phytase-like_dom"/>
</dbReference>
<name>A0A833C9Q0_9FIRM</name>
<dbReference type="SUPFAM" id="SSF101898">
    <property type="entry name" value="NHL repeat"/>
    <property type="match status" value="1"/>
</dbReference>
<feature type="chain" id="PRO_5032415455" evidence="1">
    <location>
        <begin position="28"/>
        <end position="450"/>
    </location>
</feature>
<proteinExistence type="predicted"/>
<sequence>MMKMKKQWKCLLALGMTLTTIGGIGFAADGVQTTSYIVNADKFQLPYAGNEAAFNHKINPGYGSALALKSINKDGTMEFYAITDRGPNGDIPTYVKDGKKVSGKFFPTPNFTPSIGIIKVNPAKDRADIIKSIPLKVNGKAITGKPVPSGLTGSTNEVALDFNMNNLGTDVNGLDTEGISLDKDGNFWISDEYGPFVAKADKKGNIIEKYGPGMGLPSILANRVPNRGSEGVTVDENGNVFAFIQSPMDINGKTAKTAKYIRIVELNPVTKATTMYAYPVDTGYKNTGAAKIGDITSIGNGQFLMIEQGKQNGKMQNLIYKVDLNGATPIPNNGDLELGLLDGQIVPAHKELVLDLRAQGWDIEKAEGLALLPDRKTIVVVNDNDFGMDINLEDKAVAKPELDDYTYDADKKVMIYDEDKTPHDVTISLKKNAPGEQQSQIWFFTLPKAL</sequence>
<dbReference type="EMBL" id="WBKH01000011">
    <property type="protein sequence ID" value="KAB1477073.1"/>
    <property type="molecule type" value="Genomic_DNA"/>
</dbReference>
<protein>
    <submittedName>
        <fullName evidence="3">Esterase-like activity of phytase family protein</fullName>
    </submittedName>
</protein>
<evidence type="ECO:0000259" key="2">
    <source>
        <dbReference type="Pfam" id="PF13449"/>
    </source>
</evidence>
<gene>
    <name evidence="3" type="ORF">F8R14_09965</name>
</gene>
<evidence type="ECO:0000313" key="3">
    <source>
        <dbReference type="EMBL" id="KAB1477073.1"/>
    </source>
</evidence>
<dbReference type="Proteomes" id="UP000434554">
    <property type="component" value="Unassembled WGS sequence"/>
</dbReference>
<evidence type="ECO:0000256" key="1">
    <source>
        <dbReference type="SAM" id="SignalP"/>
    </source>
</evidence>
<reference evidence="3 4" key="1">
    <citation type="submission" date="2019-09" db="EMBL/GenBank/DDBJ databases">
        <title>Draft genome sequence of 3 type strains from the CCUG.</title>
        <authorList>
            <person name="Pineiro-Iglesias B."/>
            <person name="Tunovic T."/>
            <person name="Unosson C."/>
            <person name="Inganas E."/>
            <person name="Ohlen M."/>
            <person name="Cardew S."/>
            <person name="Jensie-Markopoulos S."/>
            <person name="Salva-Serra F."/>
            <person name="Jaen-Luchoro D."/>
            <person name="Karlsson R."/>
            <person name="Svensson-Stadler L."/>
            <person name="Chun J."/>
            <person name="Moore E."/>
        </authorList>
    </citation>
    <scope>NUCLEOTIDE SEQUENCE [LARGE SCALE GENOMIC DNA]</scope>
    <source>
        <strain evidence="3 4">CCUG 65427</strain>
    </source>
</reference>
<organism evidence="3 4">
    <name type="scientific">Veillonella seminalis</name>
    <dbReference type="NCBI Taxonomy" id="1502943"/>
    <lineage>
        <taxon>Bacteria</taxon>
        <taxon>Bacillati</taxon>
        <taxon>Bacillota</taxon>
        <taxon>Negativicutes</taxon>
        <taxon>Veillonellales</taxon>
        <taxon>Veillonellaceae</taxon>
        <taxon>Veillonella</taxon>
    </lineage>
</organism>
<dbReference type="PANTHER" id="PTHR37957">
    <property type="entry name" value="BLR7070 PROTEIN"/>
    <property type="match status" value="1"/>
</dbReference>
<accession>A0A833C9Q0</accession>
<feature type="signal peptide" evidence="1">
    <location>
        <begin position="1"/>
        <end position="27"/>
    </location>
</feature>
<evidence type="ECO:0000313" key="4">
    <source>
        <dbReference type="Proteomes" id="UP000434554"/>
    </source>
</evidence>
<comment type="caution">
    <text evidence="3">The sequence shown here is derived from an EMBL/GenBank/DDBJ whole genome shotgun (WGS) entry which is preliminary data.</text>
</comment>